<evidence type="ECO:0000256" key="1">
    <source>
        <dbReference type="SAM" id="MobiDB-lite"/>
    </source>
</evidence>
<organism evidence="2 3">
    <name type="scientific">Ananas comosus</name>
    <name type="common">Pineapple</name>
    <name type="synonym">Ananas ananas</name>
    <dbReference type="NCBI Taxonomy" id="4615"/>
    <lineage>
        <taxon>Eukaryota</taxon>
        <taxon>Viridiplantae</taxon>
        <taxon>Streptophyta</taxon>
        <taxon>Embryophyta</taxon>
        <taxon>Tracheophyta</taxon>
        <taxon>Spermatophyta</taxon>
        <taxon>Magnoliopsida</taxon>
        <taxon>Liliopsida</taxon>
        <taxon>Poales</taxon>
        <taxon>Bromeliaceae</taxon>
        <taxon>Bromelioideae</taxon>
        <taxon>Ananas</taxon>
    </lineage>
</organism>
<gene>
    <name evidence="3" type="primary">LOC109711395</name>
</gene>
<dbReference type="Gramene" id="Aco002769.1.mrna1">
    <property type="protein sequence ID" value="Aco002769.1.mrna1"/>
    <property type="gene ID" value="Aco002769.1.path1"/>
</dbReference>
<dbReference type="AlphaFoldDB" id="A0A6P5F9M8"/>
<keyword evidence="2" id="KW-1185">Reference proteome</keyword>
<evidence type="ECO:0000313" key="3">
    <source>
        <dbReference type="RefSeq" id="XP_020089995.1"/>
    </source>
</evidence>
<feature type="compositionally biased region" description="Basic and acidic residues" evidence="1">
    <location>
        <begin position="42"/>
        <end position="54"/>
    </location>
</feature>
<dbReference type="PANTHER" id="PTHR35164:SF14">
    <property type="entry name" value="OS04G0450900 PROTEIN"/>
    <property type="match status" value="1"/>
</dbReference>
<evidence type="ECO:0000313" key="2">
    <source>
        <dbReference type="Proteomes" id="UP000515123"/>
    </source>
</evidence>
<dbReference type="Proteomes" id="UP000515123">
    <property type="component" value="Linkage group 6"/>
</dbReference>
<dbReference type="PANTHER" id="PTHR35164">
    <property type="entry name" value="EXPRESSED PROTEIN"/>
    <property type="match status" value="1"/>
</dbReference>
<proteinExistence type="predicted"/>
<accession>A0A6P5F9M8</accession>
<sequence>MQSSRPRNPHAKMGEKSSPRGPNPKISPSKSPRGTPISSDSSDSRSIRGPERKSSPKSASSVEKRTTKAASEMQQQLSQLQEELKKEQGEKNRALKEIAEMRKEMINSRRGGNEDSGDGGNNRNGNAVETLEKEVKNAKDSERKMLESLVAQTKQLEQTKILLEEAKLVIRSLQESKKSLETASDSGNLEEITILRNELKLAVEAEENSKKAMDDLAIALKEVTTEASWVKERFSEAQAKLEKVRAEAESSRALFDSMEEKLRLACEESERLKSEGEESVAAWNEKERGFLNCMKMCEEEINKAKQEKVKLIESQKVTREENSKLRDVLKQAVNEATVAKEALEIARSENSQLKDLILEKENESQSIKQEFENLKVSEAAAKDEIKELSNLIATTKSTAGKSKLASSSEVDIWQRPKWKEERPRIQNGRRHSIGEPAKFKVPVLDTTQKEDWFVASLSNVSDMKATSSIATDYMEHEYDLVDGTHLDGMENSVKQKKKKTILRRFGDLLRRSNFRRSNSSSLRSS</sequence>
<feature type="compositionally biased region" description="Basic and acidic residues" evidence="1">
    <location>
        <begin position="82"/>
        <end position="113"/>
    </location>
</feature>
<protein>
    <submittedName>
        <fullName evidence="3">WEB family protein At5g16730, chloroplastic-like</fullName>
    </submittedName>
</protein>
<reference evidence="2" key="1">
    <citation type="journal article" date="2015" name="Nat. Genet.">
        <title>The pineapple genome and the evolution of CAM photosynthesis.</title>
        <authorList>
            <person name="Ming R."/>
            <person name="VanBuren R."/>
            <person name="Wai C.M."/>
            <person name="Tang H."/>
            <person name="Schatz M.C."/>
            <person name="Bowers J.E."/>
            <person name="Lyons E."/>
            <person name="Wang M.L."/>
            <person name="Chen J."/>
            <person name="Biggers E."/>
            <person name="Zhang J."/>
            <person name="Huang L."/>
            <person name="Zhang L."/>
            <person name="Miao W."/>
            <person name="Zhang J."/>
            <person name="Ye Z."/>
            <person name="Miao C."/>
            <person name="Lin Z."/>
            <person name="Wang H."/>
            <person name="Zhou H."/>
            <person name="Yim W.C."/>
            <person name="Priest H.D."/>
            <person name="Zheng C."/>
            <person name="Woodhouse M."/>
            <person name="Edger P.P."/>
            <person name="Guyot R."/>
            <person name="Guo H.B."/>
            <person name="Guo H."/>
            <person name="Zheng G."/>
            <person name="Singh R."/>
            <person name="Sharma A."/>
            <person name="Min X."/>
            <person name="Zheng Y."/>
            <person name="Lee H."/>
            <person name="Gurtowski J."/>
            <person name="Sedlazeck F.J."/>
            <person name="Harkess A."/>
            <person name="McKain M.R."/>
            <person name="Liao Z."/>
            <person name="Fang J."/>
            <person name="Liu J."/>
            <person name="Zhang X."/>
            <person name="Zhang Q."/>
            <person name="Hu W."/>
            <person name="Qin Y."/>
            <person name="Wang K."/>
            <person name="Chen L.Y."/>
            <person name="Shirley N."/>
            <person name="Lin Y.R."/>
            <person name="Liu L.Y."/>
            <person name="Hernandez A.G."/>
            <person name="Wright C.L."/>
            <person name="Bulone V."/>
            <person name="Tuskan G.A."/>
            <person name="Heath K."/>
            <person name="Zee F."/>
            <person name="Moore P.H."/>
            <person name="Sunkar R."/>
            <person name="Leebens-Mack J.H."/>
            <person name="Mockler T."/>
            <person name="Bennetzen J.L."/>
            <person name="Freeling M."/>
            <person name="Sankoff D."/>
            <person name="Paterson A.H."/>
            <person name="Zhu X."/>
            <person name="Yang X."/>
            <person name="Smith J.A."/>
            <person name="Cushman J.C."/>
            <person name="Paull R.E."/>
            <person name="Yu Q."/>
        </authorList>
    </citation>
    <scope>NUCLEOTIDE SEQUENCE [LARGE SCALE GENOMIC DNA]</scope>
    <source>
        <strain evidence="2">cv. F153</strain>
    </source>
</reference>
<dbReference type="GeneID" id="109711395"/>
<name>A0A6P5F9M8_ANACO</name>
<dbReference type="OrthoDB" id="774313at2759"/>
<feature type="compositionally biased region" description="Low complexity" evidence="1">
    <location>
        <begin position="72"/>
        <end position="81"/>
    </location>
</feature>
<feature type="region of interest" description="Disordered" evidence="1">
    <location>
        <begin position="1"/>
        <end position="130"/>
    </location>
</feature>
<reference evidence="3" key="2">
    <citation type="submission" date="2025-08" db="UniProtKB">
        <authorList>
            <consortium name="RefSeq"/>
        </authorList>
    </citation>
    <scope>IDENTIFICATION</scope>
    <source>
        <tissue evidence="3">Leaf</tissue>
    </source>
</reference>
<dbReference type="RefSeq" id="XP_020089995.1">
    <property type="nucleotide sequence ID" value="XM_020234406.1"/>
</dbReference>